<comment type="caution">
    <text evidence="1">The sequence shown here is derived from an EMBL/GenBank/DDBJ whole genome shotgun (WGS) entry which is preliminary data.</text>
</comment>
<accession>A0A9D4ERT9</accession>
<evidence type="ECO:0000313" key="1">
    <source>
        <dbReference type="EMBL" id="KAH3784228.1"/>
    </source>
</evidence>
<dbReference type="AlphaFoldDB" id="A0A9D4ERT9"/>
<dbReference type="Proteomes" id="UP000828390">
    <property type="component" value="Unassembled WGS sequence"/>
</dbReference>
<gene>
    <name evidence="1" type="ORF">DPMN_162181</name>
</gene>
<reference evidence="1" key="2">
    <citation type="submission" date="2020-11" db="EMBL/GenBank/DDBJ databases">
        <authorList>
            <person name="McCartney M.A."/>
            <person name="Auch B."/>
            <person name="Kono T."/>
            <person name="Mallez S."/>
            <person name="Becker A."/>
            <person name="Gohl D.M."/>
            <person name="Silverstein K.A.T."/>
            <person name="Koren S."/>
            <person name="Bechman K.B."/>
            <person name="Herman A."/>
            <person name="Abrahante J.E."/>
            <person name="Garbe J."/>
        </authorList>
    </citation>
    <scope>NUCLEOTIDE SEQUENCE</scope>
    <source>
        <strain evidence="1">Duluth1</strain>
        <tissue evidence="1">Whole animal</tissue>
    </source>
</reference>
<sequence>MHIFLEANPKVLLQKIDWWKLAQICYQKRISASITVTSCSQSDESVAEIYKTNCWKIRRKANDISQNDPRVESFRKQNG</sequence>
<reference evidence="1" key="1">
    <citation type="journal article" date="2019" name="bioRxiv">
        <title>The Genome of the Zebra Mussel, Dreissena polymorpha: A Resource for Invasive Species Research.</title>
        <authorList>
            <person name="McCartney M.A."/>
            <person name="Auch B."/>
            <person name="Kono T."/>
            <person name="Mallez S."/>
            <person name="Zhang Y."/>
            <person name="Obille A."/>
            <person name="Becker A."/>
            <person name="Abrahante J.E."/>
            <person name="Garbe J."/>
            <person name="Badalamenti J.P."/>
            <person name="Herman A."/>
            <person name="Mangelson H."/>
            <person name="Liachko I."/>
            <person name="Sullivan S."/>
            <person name="Sone E.D."/>
            <person name="Koren S."/>
            <person name="Silverstein K.A.T."/>
            <person name="Beckman K.B."/>
            <person name="Gohl D.M."/>
        </authorList>
    </citation>
    <scope>NUCLEOTIDE SEQUENCE</scope>
    <source>
        <strain evidence="1">Duluth1</strain>
        <tissue evidence="1">Whole animal</tissue>
    </source>
</reference>
<protein>
    <submittedName>
        <fullName evidence="1">Uncharacterized protein</fullName>
    </submittedName>
</protein>
<proteinExistence type="predicted"/>
<evidence type="ECO:0000313" key="2">
    <source>
        <dbReference type="Proteomes" id="UP000828390"/>
    </source>
</evidence>
<keyword evidence="2" id="KW-1185">Reference proteome</keyword>
<organism evidence="1 2">
    <name type="scientific">Dreissena polymorpha</name>
    <name type="common">Zebra mussel</name>
    <name type="synonym">Mytilus polymorpha</name>
    <dbReference type="NCBI Taxonomy" id="45954"/>
    <lineage>
        <taxon>Eukaryota</taxon>
        <taxon>Metazoa</taxon>
        <taxon>Spiralia</taxon>
        <taxon>Lophotrochozoa</taxon>
        <taxon>Mollusca</taxon>
        <taxon>Bivalvia</taxon>
        <taxon>Autobranchia</taxon>
        <taxon>Heteroconchia</taxon>
        <taxon>Euheterodonta</taxon>
        <taxon>Imparidentia</taxon>
        <taxon>Neoheterodontei</taxon>
        <taxon>Myida</taxon>
        <taxon>Dreissenoidea</taxon>
        <taxon>Dreissenidae</taxon>
        <taxon>Dreissena</taxon>
    </lineage>
</organism>
<dbReference type="EMBL" id="JAIWYP010000008">
    <property type="protein sequence ID" value="KAH3784228.1"/>
    <property type="molecule type" value="Genomic_DNA"/>
</dbReference>
<name>A0A9D4ERT9_DREPO</name>